<evidence type="ECO:0000313" key="8">
    <source>
        <dbReference type="EMBL" id="JAS74957.1"/>
    </source>
</evidence>
<dbReference type="InterPro" id="IPR006612">
    <property type="entry name" value="THAP_Znf"/>
</dbReference>
<feature type="region of interest" description="Disordered" evidence="6">
    <location>
        <begin position="118"/>
        <end position="139"/>
    </location>
</feature>
<keyword evidence="3" id="KW-0862">Zinc</keyword>
<sequence>MLITKIKIKLFVFSKEIAMNISYSYKKPGSKCCFTKCKANKRDNPERVFFSFPINDRDICKQWVSNCANDQLLGLSDRQLSYRSVCDHHFKHECFTSDMRTRLEKNAVPTKLNIIESDVPPCPDKQSQVGPGMESSSSS</sequence>
<gene>
    <name evidence="8" type="ORF">g.56383</name>
</gene>
<protein>
    <recommendedName>
        <fullName evidence="7">THAP-type domain-containing protein</fullName>
    </recommendedName>
</protein>
<dbReference type="EMBL" id="GECU01032749">
    <property type="protein sequence ID" value="JAS74957.1"/>
    <property type="molecule type" value="Transcribed_RNA"/>
</dbReference>
<name>A0A1B6HJV1_9HEMI</name>
<keyword evidence="4 5" id="KW-0238">DNA-binding</keyword>
<dbReference type="PANTHER" id="PTHR46600:SF11">
    <property type="entry name" value="THAP DOMAIN-CONTAINING PROTEIN 10"/>
    <property type="match status" value="1"/>
</dbReference>
<dbReference type="InterPro" id="IPR026516">
    <property type="entry name" value="THAP1/10"/>
</dbReference>
<evidence type="ECO:0000256" key="5">
    <source>
        <dbReference type="PROSITE-ProRule" id="PRU00309"/>
    </source>
</evidence>
<evidence type="ECO:0000256" key="4">
    <source>
        <dbReference type="ARBA" id="ARBA00023125"/>
    </source>
</evidence>
<dbReference type="PROSITE" id="PS50950">
    <property type="entry name" value="ZF_THAP"/>
    <property type="match status" value="1"/>
</dbReference>
<dbReference type="GO" id="GO:0043565">
    <property type="term" value="F:sequence-specific DNA binding"/>
    <property type="evidence" value="ECO:0007669"/>
    <property type="project" value="InterPro"/>
</dbReference>
<accession>A0A1B6HJV1</accession>
<dbReference type="Pfam" id="PF05485">
    <property type="entry name" value="THAP"/>
    <property type="match status" value="1"/>
</dbReference>
<dbReference type="AlphaFoldDB" id="A0A1B6HJV1"/>
<dbReference type="SUPFAM" id="SSF57716">
    <property type="entry name" value="Glucocorticoid receptor-like (DNA-binding domain)"/>
    <property type="match status" value="1"/>
</dbReference>
<dbReference type="PANTHER" id="PTHR46600">
    <property type="entry name" value="THAP DOMAIN-CONTAINING"/>
    <property type="match status" value="1"/>
</dbReference>
<dbReference type="GO" id="GO:0008270">
    <property type="term" value="F:zinc ion binding"/>
    <property type="evidence" value="ECO:0007669"/>
    <property type="project" value="UniProtKB-KW"/>
</dbReference>
<dbReference type="SMART" id="SM00692">
    <property type="entry name" value="DM3"/>
    <property type="match status" value="1"/>
</dbReference>
<reference evidence="8" key="1">
    <citation type="submission" date="2015-11" db="EMBL/GenBank/DDBJ databases">
        <title>De novo transcriptome assembly of four potential Pierce s Disease insect vectors from Arizona vineyards.</title>
        <authorList>
            <person name="Tassone E.E."/>
        </authorList>
    </citation>
    <scope>NUCLEOTIDE SEQUENCE</scope>
</reference>
<evidence type="ECO:0000256" key="1">
    <source>
        <dbReference type="ARBA" id="ARBA00022723"/>
    </source>
</evidence>
<proteinExistence type="predicted"/>
<dbReference type="SMART" id="SM00980">
    <property type="entry name" value="THAP"/>
    <property type="match status" value="1"/>
</dbReference>
<feature type="non-terminal residue" evidence="8">
    <location>
        <position position="139"/>
    </location>
</feature>
<keyword evidence="1" id="KW-0479">Metal-binding</keyword>
<evidence type="ECO:0000256" key="6">
    <source>
        <dbReference type="SAM" id="MobiDB-lite"/>
    </source>
</evidence>
<feature type="domain" description="THAP-type" evidence="7">
    <location>
        <begin position="27"/>
        <end position="112"/>
    </location>
</feature>
<keyword evidence="2 5" id="KW-0863">Zinc-finger</keyword>
<evidence type="ECO:0000256" key="3">
    <source>
        <dbReference type="ARBA" id="ARBA00022833"/>
    </source>
</evidence>
<feature type="compositionally biased region" description="Polar residues" evidence="6">
    <location>
        <begin position="125"/>
        <end position="139"/>
    </location>
</feature>
<evidence type="ECO:0000256" key="2">
    <source>
        <dbReference type="ARBA" id="ARBA00022771"/>
    </source>
</evidence>
<evidence type="ECO:0000259" key="7">
    <source>
        <dbReference type="PROSITE" id="PS50950"/>
    </source>
</evidence>
<organism evidence="8">
    <name type="scientific">Homalodisca liturata</name>
    <dbReference type="NCBI Taxonomy" id="320908"/>
    <lineage>
        <taxon>Eukaryota</taxon>
        <taxon>Metazoa</taxon>
        <taxon>Ecdysozoa</taxon>
        <taxon>Arthropoda</taxon>
        <taxon>Hexapoda</taxon>
        <taxon>Insecta</taxon>
        <taxon>Pterygota</taxon>
        <taxon>Neoptera</taxon>
        <taxon>Paraneoptera</taxon>
        <taxon>Hemiptera</taxon>
        <taxon>Auchenorrhyncha</taxon>
        <taxon>Membracoidea</taxon>
        <taxon>Cicadellidae</taxon>
        <taxon>Cicadellinae</taxon>
        <taxon>Proconiini</taxon>
        <taxon>Homalodisca</taxon>
    </lineage>
</organism>